<dbReference type="InterPro" id="IPR010286">
    <property type="entry name" value="METTL16/RlmF"/>
</dbReference>
<evidence type="ECO:0000313" key="4">
    <source>
        <dbReference type="EMBL" id="CAH1802081.1"/>
    </source>
</evidence>
<dbReference type="GO" id="GO:0005634">
    <property type="term" value="C:nucleus"/>
    <property type="evidence" value="ECO:0007669"/>
    <property type="project" value="TreeGrafter"/>
</dbReference>
<dbReference type="AlphaFoldDB" id="A0A8J1TMF6"/>
<feature type="compositionally biased region" description="Polar residues" evidence="3">
    <location>
        <begin position="521"/>
        <end position="536"/>
    </location>
</feature>
<feature type="compositionally biased region" description="Basic residues" evidence="3">
    <location>
        <begin position="361"/>
        <end position="371"/>
    </location>
</feature>
<reference evidence="4" key="1">
    <citation type="submission" date="2022-03" db="EMBL/GenBank/DDBJ databases">
        <authorList>
            <person name="Martin C."/>
        </authorList>
    </citation>
    <scope>NUCLEOTIDE SEQUENCE</scope>
</reference>
<dbReference type="PANTHER" id="PTHR13393:SF0">
    <property type="entry name" value="RNA N6-ADENOSINE-METHYLTRANSFERASE METTL16"/>
    <property type="match status" value="1"/>
</dbReference>
<comment type="caution">
    <text evidence="4">The sequence shown here is derived from an EMBL/GenBank/DDBJ whole genome shotgun (WGS) entry which is preliminary data.</text>
</comment>
<evidence type="ECO:0000256" key="1">
    <source>
        <dbReference type="ARBA" id="ARBA00022603"/>
    </source>
</evidence>
<feature type="region of interest" description="Disordered" evidence="3">
    <location>
        <begin position="726"/>
        <end position="748"/>
    </location>
</feature>
<gene>
    <name evidence="4" type="ORF">OFUS_LOCUS25797</name>
</gene>
<dbReference type="GO" id="GO:0070475">
    <property type="term" value="P:rRNA base methylation"/>
    <property type="evidence" value="ECO:0007669"/>
    <property type="project" value="TreeGrafter"/>
</dbReference>
<name>A0A8J1TMF6_OWEFU</name>
<evidence type="ECO:0000256" key="2">
    <source>
        <dbReference type="ARBA" id="ARBA00022679"/>
    </source>
</evidence>
<dbReference type="CDD" id="cd02440">
    <property type="entry name" value="AdoMet_MTases"/>
    <property type="match status" value="1"/>
</dbReference>
<dbReference type="Pfam" id="PF05971">
    <property type="entry name" value="Methyltransf_10"/>
    <property type="match status" value="1"/>
</dbReference>
<feature type="compositionally biased region" description="Polar residues" evidence="3">
    <location>
        <begin position="391"/>
        <end position="405"/>
    </location>
</feature>
<protein>
    <submittedName>
        <fullName evidence="4">Uncharacterized protein</fullName>
    </submittedName>
</protein>
<dbReference type="GO" id="GO:0008168">
    <property type="term" value="F:methyltransferase activity"/>
    <property type="evidence" value="ECO:0007669"/>
    <property type="project" value="UniProtKB-KW"/>
</dbReference>
<feature type="compositionally biased region" description="Low complexity" evidence="3">
    <location>
        <begin position="537"/>
        <end position="551"/>
    </location>
</feature>
<dbReference type="InterPro" id="IPR029063">
    <property type="entry name" value="SAM-dependent_MTases_sf"/>
</dbReference>
<feature type="compositionally biased region" description="Basic and acidic residues" evidence="3">
    <location>
        <begin position="440"/>
        <end position="479"/>
    </location>
</feature>
<accession>A0A8J1TMF6</accession>
<dbReference type="Gene3D" id="3.40.50.150">
    <property type="entry name" value="Vaccinia Virus protein VP39"/>
    <property type="match status" value="1"/>
</dbReference>
<keyword evidence="1" id="KW-0489">Methyltransferase</keyword>
<dbReference type="OrthoDB" id="514248at2759"/>
<feature type="region of interest" description="Disordered" evidence="3">
    <location>
        <begin position="675"/>
        <end position="694"/>
    </location>
</feature>
<keyword evidence="2" id="KW-0808">Transferase</keyword>
<proteinExistence type="predicted"/>
<dbReference type="EMBL" id="CAIIXF020000012">
    <property type="protein sequence ID" value="CAH1802081.1"/>
    <property type="molecule type" value="Genomic_DNA"/>
</dbReference>
<sequence>MALNKFMHPRNPYKHRKPDFKALAIKYSDFRRHVTQDLSGKVHMDFKSPESQRALTLTLLKEDFDLDLELPLDRLIPTVPQRLNYILWLEDIMSKKEGLFGVDIGTGASCIYPLLGCKTNKWKFIASDIDDINIYFAEKNVKANQMEDSIKVVKVAPESSLTDLIQPITNDVDFIMCNPPFFANNLEAQGILTTRKDDRPEPSAFSSAHDSESVTPGGEVEFVKKLILDSRKLKSKVRLYTSLLGKKSSLPELKSFLKDNKVPNFGTTEFCQGRTMRWGIGWSFDKSIQFPKSHMQEEQKKKRPPLTFDLAVSDEKFDLHSVNLKMMSWISDLQIPFEKVAKSKTMTKLRLYPVTNTWANQRRKRRQRHRSVSQSQNTVEIDNDRKEKSAEQSNKLNVPNTNDNVNMKKENVSEVNACVKQPGETEENVNATGDECIETDPEKIDPVVRDGTKRKIEHDSDQAEMPKRLKEKHAIETKDLPNYPNDDAEPQTLKRKLSEDSSVEDPKADNQSKRLKYNDPKPSSSGIQSYTSGVNPSSSGIPSHSSVASTPSSPPANMINNFADRIANRVAEAVKDIVTTTIANNMAVFAERLNIPMPDHCEQTQNRNNPFSNENFTESNSYESNINLVCESATRSSERDVTPEVVTQELGIQRSITGILGNISVSSDPLRFPVQQQGDGQATVPETRNQNESVSQRIATNNDLANIVAPNSISMDNEKSLESISESHQVDTKKSNHGTGLEMSDGDKMDKAACTKNNENASETKSELNRVDRNIPSKIGTKMIIPTDIKPEKVCANTDGTALNVDIDETQASEILKTKIIAPIDSKLENVCAETDGTTSNSDRDETHVSEKRKTAFVRPEDCLFVTMLTLSVKQKEQVHLEMEWKEGNRELMYQLFQYFVNKLKLMIQE</sequence>
<feature type="compositionally biased region" description="Basic and acidic residues" evidence="3">
    <location>
        <begin position="496"/>
        <end position="519"/>
    </location>
</feature>
<feature type="region of interest" description="Disordered" evidence="3">
    <location>
        <begin position="360"/>
        <end position="554"/>
    </location>
</feature>
<organism evidence="4 5">
    <name type="scientific">Owenia fusiformis</name>
    <name type="common">Polychaete worm</name>
    <dbReference type="NCBI Taxonomy" id="6347"/>
    <lineage>
        <taxon>Eukaryota</taxon>
        <taxon>Metazoa</taxon>
        <taxon>Spiralia</taxon>
        <taxon>Lophotrochozoa</taxon>
        <taxon>Annelida</taxon>
        <taxon>Polychaeta</taxon>
        <taxon>Sedentaria</taxon>
        <taxon>Canalipalpata</taxon>
        <taxon>Sabellida</taxon>
        <taxon>Oweniida</taxon>
        <taxon>Oweniidae</taxon>
        <taxon>Owenia</taxon>
    </lineage>
</organism>
<dbReference type="Proteomes" id="UP000749559">
    <property type="component" value="Unassembled WGS sequence"/>
</dbReference>
<dbReference type="PANTHER" id="PTHR13393">
    <property type="entry name" value="SAM-DEPENDENT METHYLTRANSFERASE"/>
    <property type="match status" value="1"/>
</dbReference>
<keyword evidence="5" id="KW-1185">Reference proteome</keyword>
<evidence type="ECO:0000256" key="3">
    <source>
        <dbReference type="SAM" id="MobiDB-lite"/>
    </source>
</evidence>
<evidence type="ECO:0000313" key="5">
    <source>
        <dbReference type="Proteomes" id="UP000749559"/>
    </source>
</evidence>
<dbReference type="SUPFAM" id="SSF53335">
    <property type="entry name" value="S-adenosyl-L-methionine-dependent methyltransferases"/>
    <property type="match status" value="1"/>
</dbReference>